<feature type="transmembrane region" description="Helical" evidence="1">
    <location>
        <begin position="55"/>
        <end position="73"/>
    </location>
</feature>
<accession>A0ABY5ATJ1</accession>
<protein>
    <submittedName>
        <fullName evidence="2">Exopolysaccharide biosynthesis protein</fullName>
    </submittedName>
</protein>
<sequence length="204" mass="22394">MSKKLSVELQGYFFSEERGDRVSLSDVVVIAGERAFGFLFVLLSIPSALPIPAPGYSIPFGVLIFWLSGQLVLGRKRPYLLKRWLSKDVPLKTVQGILRKGLPWLRRIEVLSRPRWSFICTRLEGRVVIGVALALMGISMMTPIPLTNTLPAIGVFVTGFGLFGDDGVITLGGLVICVMGLILTLSIIIFGYEAVSAVINMIRQ</sequence>
<organism evidence="2 3">
    <name type="scientific">Phormidium yuhuli AB48</name>
    <dbReference type="NCBI Taxonomy" id="2940671"/>
    <lineage>
        <taxon>Bacteria</taxon>
        <taxon>Bacillati</taxon>
        <taxon>Cyanobacteriota</taxon>
        <taxon>Cyanophyceae</taxon>
        <taxon>Oscillatoriophycideae</taxon>
        <taxon>Oscillatoriales</taxon>
        <taxon>Oscillatoriaceae</taxon>
        <taxon>Phormidium</taxon>
        <taxon>Phormidium yuhuli</taxon>
    </lineage>
</organism>
<dbReference type="InterPro" id="IPR010331">
    <property type="entry name" value="ExoD"/>
</dbReference>
<reference evidence="2" key="1">
    <citation type="submission" date="2022-06" db="EMBL/GenBank/DDBJ databases">
        <title>Genome sequence of Phormidium yuhuli AB48 isolated from an industrial photobioreactor environment.</title>
        <authorList>
            <person name="Qiu Y."/>
            <person name="Noonan A.J.C."/>
            <person name="Dofher K."/>
            <person name="Koch M."/>
            <person name="Kieft B."/>
            <person name="Lin X."/>
            <person name="Ziels R.M."/>
            <person name="Hallam S.J."/>
        </authorList>
    </citation>
    <scope>NUCLEOTIDE SEQUENCE</scope>
    <source>
        <strain evidence="2">AB48</strain>
    </source>
</reference>
<gene>
    <name evidence="2" type="ORF">NEA10_05610</name>
</gene>
<evidence type="ECO:0000313" key="3">
    <source>
        <dbReference type="Proteomes" id="UP001056708"/>
    </source>
</evidence>
<evidence type="ECO:0000256" key="1">
    <source>
        <dbReference type="SAM" id="Phobius"/>
    </source>
</evidence>
<evidence type="ECO:0000313" key="2">
    <source>
        <dbReference type="EMBL" id="USR92200.1"/>
    </source>
</evidence>
<keyword evidence="1" id="KW-0812">Transmembrane</keyword>
<name>A0ABY5ATJ1_9CYAN</name>
<dbReference type="PANTHER" id="PTHR41795:SF1">
    <property type="entry name" value="EXOPOLYSACCHARIDE SYNTHESIS PROTEIN"/>
    <property type="match status" value="1"/>
</dbReference>
<keyword evidence="1" id="KW-1133">Transmembrane helix</keyword>
<dbReference type="Pfam" id="PF06055">
    <property type="entry name" value="ExoD"/>
    <property type="match status" value="1"/>
</dbReference>
<dbReference type="PANTHER" id="PTHR41795">
    <property type="entry name" value="EXOPOLYSACCHARIDE SYNTHESIS PROTEIN"/>
    <property type="match status" value="1"/>
</dbReference>
<dbReference type="Proteomes" id="UP001056708">
    <property type="component" value="Chromosome"/>
</dbReference>
<dbReference type="RefSeq" id="WP_252664271.1">
    <property type="nucleotide sequence ID" value="NZ_CP098611.1"/>
</dbReference>
<dbReference type="EMBL" id="CP098611">
    <property type="protein sequence ID" value="USR92200.1"/>
    <property type="molecule type" value="Genomic_DNA"/>
</dbReference>
<feature type="transmembrane region" description="Helical" evidence="1">
    <location>
        <begin position="127"/>
        <end position="147"/>
    </location>
</feature>
<keyword evidence="1" id="KW-0472">Membrane</keyword>
<proteinExistence type="predicted"/>
<keyword evidence="3" id="KW-1185">Reference proteome</keyword>
<feature type="transmembrane region" description="Helical" evidence="1">
    <location>
        <begin position="167"/>
        <end position="195"/>
    </location>
</feature>
<dbReference type="PIRSF" id="PIRSF033239">
    <property type="entry name" value="ExoD"/>
    <property type="match status" value="1"/>
</dbReference>